<evidence type="ECO:0000256" key="7">
    <source>
        <dbReference type="ARBA" id="ARBA00023136"/>
    </source>
</evidence>
<proteinExistence type="inferred from homology"/>
<comment type="similarity">
    <text evidence="2">Belongs to the EamA transporter family.</text>
</comment>
<dbReference type="PANTHER" id="PTHR22911">
    <property type="entry name" value="ACYL-MALONYL CONDENSING ENZYME-RELATED"/>
    <property type="match status" value="1"/>
</dbReference>
<dbReference type="RefSeq" id="WP_164211798.1">
    <property type="nucleotide sequence ID" value="NZ_JAAGSC010000042.1"/>
</dbReference>
<feature type="transmembrane region" description="Helical" evidence="8">
    <location>
        <begin position="108"/>
        <end position="125"/>
    </location>
</feature>
<feature type="transmembrane region" description="Helical" evidence="8">
    <location>
        <begin position="183"/>
        <end position="202"/>
    </location>
</feature>
<dbReference type="GO" id="GO:0005886">
    <property type="term" value="C:plasma membrane"/>
    <property type="evidence" value="ECO:0007669"/>
    <property type="project" value="UniProtKB-SubCell"/>
</dbReference>
<dbReference type="Proteomes" id="UP000484885">
    <property type="component" value="Unassembled WGS sequence"/>
</dbReference>
<feature type="transmembrane region" description="Helical" evidence="8">
    <location>
        <begin position="12"/>
        <end position="31"/>
    </location>
</feature>
<dbReference type="NCBIfam" id="TIGR00688">
    <property type="entry name" value="rarD"/>
    <property type="match status" value="1"/>
</dbReference>
<feature type="transmembrane region" description="Helical" evidence="8">
    <location>
        <begin position="72"/>
        <end position="96"/>
    </location>
</feature>
<dbReference type="InterPro" id="IPR004626">
    <property type="entry name" value="RarD"/>
</dbReference>
<gene>
    <name evidence="10" type="primary">rarD</name>
    <name evidence="10" type="ORF">G3I74_11725</name>
</gene>
<feature type="transmembrane region" description="Helical" evidence="8">
    <location>
        <begin position="132"/>
        <end position="149"/>
    </location>
</feature>
<evidence type="ECO:0000256" key="3">
    <source>
        <dbReference type="ARBA" id="ARBA00022448"/>
    </source>
</evidence>
<keyword evidence="5 8" id="KW-0812">Transmembrane</keyword>
<name>A0A845VGR6_9GAMM</name>
<feature type="transmembrane region" description="Helical" evidence="8">
    <location>
        <begin position="214"/>
        <end position="236"/>
    </location>
</feature>
<evidence type="ECO:0000313" key="10">
    <source>
        <dbReference type="EMBL" id="NDY96399.1"/>
    </source>
</evidence>
<reference evidence="10 11" key="1">
    <citation type="submission" date="2020-02" db="EMBL/GenBank/DDBJ databases">
        <authorList>
            <person name="Zhang X.-Y."/>
        </authorList>
    </citation>
    <scope>NUCLEOTIDE SEQUENCE [LARGE SCALE GENOMIC DNA]</scope>
    <source>
        <strain evidence="10 11">C33</strain>
    </source>
</reference>
<keyword evidence="6 8" id="KW-1133">Transmembrane helix</keyword>
<evidence type="ECO:0000256" key="1">
    <source>
        <dbReference type="ARBA" id="ARBA00004651"/>
    </source>
</evidence>
<protein>
    <submittedName>
        <fullName evidence="10">EamA family transporter RarD</fullName>
    </submittedName>
</protein>
<dbReference type="EMBL" id="JAAGSC010000042">
    <property type="protein sequence ID" value="NDY96399.1"/>
    <property type="molecule type" value="Genomic_DNA"/>
</dbReference>
<feature type="transmembrane region" description="Helical" evidence="8">
    <location>
        <begin position="155"/>
        <end position="171"/>
    </location>
</feature>
<dbReference type="InterPro" id="IPR037185">
    <property type="entry name" value="EmrE-like"/>
</dbReference>
<evidence type="ECO:0000256" key="5">
    <source>
        <dbReference type="ARBA" id="ARBA00022692"/>
    </source>
</evidence>
<comment type="caution">
    <text evidence="10">The sequence shown here is derived from an EMBL/GenBank/DDBJ whole genome shotgun (WGS) entry which is preliminary data.</text>
</comment>
<evidence type="ECO:0000256" key="6">
    <source>
        <dbReference type="ARBA" id="ARBA00022989"/>
    </source>
</evidence>
<feature type="domain" description="EamA" evidence="9">
    <location>
        <begin position="159"/>
        <end position="288"/>
    </location>
</feature>
<evidence type="ECO:0000256" key="8">
    <source>
        <dbReference type="SAM" id="Phobius"/>
    </source>
</evidence>
<feature type="domain" description="EamA" evidence="9">
    <location>
        <begin position="12"/>
        <end position="147"/>
    </location>
</feature>
<evidence type="ECO:0000256" key="4">
    <source>
        <dbReference type="ARBA" id="ARBA00022475"/>
    </source>
</evidence>
<keyword evidence="4" id="KW-1003">Cell membrane</keyword>
<dbReference type="PANTHER" id="PTHR22911:SF137">
    <property type="entry name" value="SOLUTE CARRIER FAMILY 35 MEMBER G2-RELATED"/>
    <property type="match status" value="1"/>
</dbReference>
<dbReference type="SUPFAM" id="SSF103481">
    <property type="entry name" value="Multidrug resistance efflux transporter EmrE"/>
    <property type="match status" value="2"/>
</dbReference>
<keyword evidence="3" id="KW-0813">Transport</keyword>
<dbReference type="InterPro" id="IPR000620">
    <property type="entry name" value="EamA_dom"/>
</dbReference>
<feature type="transmembrane region" description="Helical" evidence="8">
    <location>
        <begin position="248"/>
        <end position="267"/>
    </location>
</feature>
<evidence type="ECO:0000313" key="11">
    <source>
        <dbReference type="Proteomes" id="UP000484885"/>
    </source>
</evidence>
<keyword evidence="11" id="KW-1185">Reference proteome</keyword>
<evidence type="ECO:0000256" key="2">
    <source>
        <dbReference type="ARBA" id="ARBA00007362"/>
    </source>
</evidence>
<evidence type="ECO:0000259" key="9">
    <source>
        <dbReference type="Pfam" id="PF00892"/>
    </source>
</evidence>
<organism evidence="10 11">
    <name type="scientific">Wenzhouxiangella limi</name>
    <dbReference type="NCBI Taxonomy" id="2707351"/>
    <lineage>
        <taxon>Bacteria</taxon>
        <taxon>Pseudomonadati</taxon>
        <taxon>Pseudomonadota</taxon>
        <taxon>Gammaproteobacteria</taxon>
        <taxon>Chromatiales</taxon>
        <taxon>Wenzhouxiangellaceae</taxon>
        <taxon>Wenzhouxiangella</taxon>
    </lineage>
</organism>
<dbReference type="Pfam" id="PF00892">
    <property type="entry name" value="EamA"/>
    <property type="match status" value="2"/>
</dbReference>
<dbReference type="AlphaFoldDB" id="A0A845VGR6"/>
<comment type="subcellular location">
    <subcellularLocation>
        <location evidence="1">Cell membrane</location>
        <topology evidence="1">Multi-pass membrane protein</topology>
    </subcellularLocation>
</comment>
<accession>A0A845VGR6</accession>
<sequence length="302" mass="32944">MTPEAAQREARLGLAAGLGAFSIWGLAPIYFKLLAQVRPDEIIGHRVLWSVVFLGLVLLVRKRAGVIGHLRINGRTLLALCVTGGLIGLNWLIFVYAVNTDRVLSTSLGYFINPLMSVVLGLLVFRERLVPAQSLAILIAAAGTAYMAWQVGEVPWISLSLAATFAVYGLIRKLLDVGPMVGLFWETLIVSPLALGWLWLLADGDRLSFDPAEPVSAMLLAGTGLLTVAPLLLFAAGVRRLPLTTIGLMQYLAPSLTFILAVFVFGEPFTMDHAITFGLVWLALALFFWAGWQRSRHLRVNP</sequence>
<feature type="transmembrane region" description="Helical" evidence="8">
    <location>
        <begin position="273"/>
        <end position="292"/>
    </location>
</feature>
<feature type="transmembrane region" description="Helical" evidence="8">
    <location>
        <begin position="43"/>
        <end position="60"/>
    </location>
</feature>
<keyword evidence="7 8" id="KW-0472">Membrane</keyword>